<organism evidence="1">
    <name type="scientific">uncultured Caudovirales phage</name>
    <dbReference type="NCBI Taxonomy" id="2100421"/>
    <lineage>
        <taxon>Viruses</taxon>
        <taxon>Duplodnaviria</taxon>
        <taxon>Heunggongvirae</taxon>
        <taxon>Uroviricota</taxon>
        <taxon>Caudoviricetes</taxon>
        <taxon>Peduoviridae</taxon>
        <taxon>Maltschvirus</taxon>
        <taxon>Maltschvirus maltsch</taxon>
    </lineage>
</organism>
<reference evidence="1" key="1">
    <citation type="submission" date="2020-04" db="EMBL/GenBank/DDBJ databases">
        <authorList>
            <person name="Chiriac C."/>
            <person name="Salcher M."/>
            <person name="Ghai R."/>
            <person name="Kavagutti S V."/>
        </authorList>
    </citation>
    <scope>NUCLEOTIDE SEQUENCE</scope>
</reference>
<evidence type="ECO:0000313" key="1">
    <source>
        <dbReference type="EMBL" id="CAB4127279.1"/>
    </source>
</evidence>
<dbReference type="SUPFAM" id="SSF56300">
    <property type="entry name" value="Metallo-dependent phosphatases"/>
    <property type="match status" value="1"/>
</dbReference>
<proteinExistence type="predicted"/>
<dbReference type="EMBL" id="LR796209">
    <property type="protein sequence ID" value="CAB4127279.1"/>
    <property type="molecule type" value="Genomic_DNA"/>
</dbReference>
<accession>A0A6J5L5V7</accession>
<name>A0A6J5L5V7_9CAUD</name>
<gene>
    <name evidence="1" type="ORF">UFOVP75_117</name>
</gene>
<dbReference type="InterPro" id="IPR029052">
    <property type="entry name" value="Metallo-depent_PP-like"/>
</dbReference>
<sequence length="371" mass="41383">MKKQKAADDHAAICSLIADMAADEAAKSVRSKNRRTATLVAKDSLFASQLEIATRDAFSDASSRIPFKPYTPKKKLKTDRVLNLLWSDLHFHSLLDPREVPIPYGPVEEARRLAALCVQAAEYKRDHRDSTSLVINIAGDIIQNQLHDPRDGAPLAEQYSAALYLLVQAIGFLATEFKKVDVYCTPGNHGRNTARHHDRAMHQKWDSIENMLYFSIKVALSHVKNVVVNCDYKPYYIYSNFGMNTLVTHGDTVIKPGYPGSNIDVSGIRKQINEFNASRDDKVGLFCVGHVHVGSLVHLPNKTSFMSNGALIPIDPYAQSVGVFNTTCGQQMWESVPGRLVGDSRFVIVDEETDKDKSLDKIIRPFLGFHV</sequence>
<protein>
    <submittedName>
        <fullName evidence="1">Uncharacterized protein</fullName>
    </submittedName>
</protein>